<feature type="compositionally biased region" description="Basic and acidic residues" evidence="1">
    <location>
        <begin position="303"/>
        <end position="313"/>
    </location>
</feature>
<feature type="compositionally biased region" description="Pro residues" evidence="1">
    <location>
        <begin position="1"/>
        <end position="14"/>
    </location>
</feature>
<dbReference type="EMBL" id="AP025017">
    <property type="protein sequence ID" value="BDA64215.1"/>
    <property type="molecule type" value="Genomic_DNA"/>
</dbReference>
<feature type="region of interest" description="Disordered" evidence="1">
    <location>
        <begin position="1"/>
        <end position="45"/>
    </location>
</feature>
<keyword evidence="3" id="KW-1185">Reference proteome</keyword>
<reference evidence="2 3" key="1">
    <citation type="submission" date="2021-08" db="EMBL/GenBank/DDBJ databases">
        <title>Whole genome sequence of novel Actinomyces species strain MAS-1.</title>
        <authorList>
            <person name="Saito M."/>
            <person name="Kuwahara N."/>
            <person name="Takizawa T."/>
            <person name="Gotouda H."/>
            <person name="Ochiai T."/>
        </authorList>
    </citation>
    <scope>NUCLEOTIDE SEQUENCE [LARGE SCALE GENOMIC DNA]</scope>
    <source>
        <strain evidence="2 3">MAS-1</strain>
    </source>
</reference>
<organism evidence="2 3">
    <name type="scientific">Actinomyces capricornis</name>
    <dbReference type="NCBI Taxonomy" id="2755559"/>
    <lineage>
        <taxon>Bacteria</taxon>
        <taxon>Bacillati</taxon>
        <taxon>Actinomycetota</taxon>
        <taxon>Actinomycetes</taxon>
        <taxon>Actinomycetales</taxon>
        <taxon>Actinomycetaceae</taxon>
        <taxon>Actinomyces</taxon>
    </lineage>
</organism>
<evidence type="ECO:0000313" key="2">
    <source>
        <dbReference type="EMBL" id="BDA64215.1"/>
    </source>
</evidence>
<dbReference type="Proteomes" id="UP000824496">
    <property type="component" value="Chromosome"/>
</dbReference>
<protein>
    <recommendedName>
        <fullName evidence="4">Lantibiotic dehydratase</fullName>
    </recommendedName>
</protein>
<name>A0ABM7UHA4_9ACTO</name>
<feature type="region of interest" description="Disordered" evidence="1">
    <location>
        <begin position="284"/>
        <end position="322"/>
    </location>
</feature>
<evidence type="ECO:0008006" key="4">
    <source>
        <dbReference type="Google" id="ProtNLM"/>
    </source>
</evidence>
<dbReference type="RefSeq" id="WP_223912005.1">
    <property type="nucleotide sequence ID" value="NZ_AP025017.1"/>
</dbReference>
<evidence type="ECO:0000256" key="1">
    <source>
        <dbReference type="SAM" id="MobiDB-lite"/>
    </source>
</evidence>
<gene>
    <name evidence="2" type="ORF">MANAM107_10490</name>
</gene>
<evidence type="ECO:0000313" key="3">
    <source>
        <dbReference type="Proteomes" id="UP000824496"/>
    </source>
</evidence>
<proteinExistence type="predicted"/>
<sequence length="894" mass="95934">MTLPAPPGPDPRTAPPLRSGDAPLRVRPAPPGTSAGPAIAEAPSPSQAAAHSGVVIAFPTLVRMGGLPARAVPEPQAGLIAALEHLRRLDEDLKRTGQRLLDPLYEAIPTLARPQRRAVLSAKRRVYQGRQAAVSAQVRAELPPGIAAMLSEWDDLVGARQEAHALLEAQVESDLAHARALLARGLDEPGYLSSLAVAAPALVAALSARGPRLEDPRMLRSLYTLATRTALKTSPFSGLTTVAEAARPAQGRSLCTVALHLAHGILAATARQIDPDGFLQLESAPVTRAPSPRGVTGAAEPGEQDRQDQRAAPHEAGQGQDLPLAAVAEHDYANGMHFRREEIQPAQWVLACHEALTAGRLDPAPVGVAEAMRILGGRNPRLRLGRLLASGAVRPRVPWQRGEEPFTALAGTLSPDQFRVWGQDLAWLSGLGRAVQDAPGPQRAELLTRAGRLAQRIFPDGELGTKPSGFLYEDRESQVSWDEPADDERFAQDARTLAALADPWVTRSRIYDLMVERFVARYGSGGVCQDPLAFLMALAHAPDGDAQMLRASTWDYTAGPNPERAAMPGGLSACPRHLGAYLQPVSTGSASPTHELTVVNALTSGHGALQARFHRLLGQDYRQRLAQRIRHCWGLERVLEVQAATECHTGQAVSCGVLPPLGLPGEPPSAQAVALQSLRLVHDPSTRTLFLADGRGPVGLAYLGLIPQHRLGGYLAWLALLSDPWARLAPFADHWLSRSRERTGPLPQAVVHEPRAVHGRLVTRRESWTLPAQQVTRLLDRDPTVSLIGVAGLREQWGLPAEVYVLQHLPSRGATFDEHKPRYVDLCSPVSLLALRGWIDPAAEHLTLVEALPGREGLKGLTAGGEATVVEYLIGMQWPKETGVGAPGGEGARR</sequence>
<accession>A0ABM7UHA4</accession>